<comment type="caution">
    <text evidence="1">The sequence shown here is derived from an EMBL/GenBank/DDBJ whole genome shotgun (WGS) entry which is preliminary data.</text>
</comment>
<reference evidence="1 2" key="1">
    <citation type="submission" date="2018-06" db="EMBL/GenBank/DDBJ databases">
        <title>The Genome of Cuscuta australis (Dodder) Provides Insight into the Evolution of Plant Parasitism.</title>
        <authorList>
            <person name="Liu H."/>
        </authorList>
    </citation>
    <scope>NUCLEOTIDE SEQUENCE [LARGE SCALE GENOMIC DNA]</scope>
    <source>
        <strain evidence="2">cv. Yunnan</strain>
        <tissue evidence="1">Vines</tissue>
    </source>
</reference>
<organism evidence="1 2">
    <name type="scientific">Cuscuta australis</name>
    <dbReference type="NCBI Taxonomy" id="267555"/>
    <lineage>
        <taxon>Eukaryota</taxon>
        <taxon>Viridiplantae</taxon>
        <taxon>Streptophyta</taxon>
        <taxon>Embryophyta</taxon>
        <taxon>Tracheophyta</taxon>
        <taxon>Spermatophyta</taxon>
        <taxon>Magnoliopsida</taxon>
        <taxon>eudicotyledons</taxon>
        <taxon>Gunneridae</taxon>
        <taxon>Pentapetalae</taxon>
        <taxon>asterids</taxon>
        <taxon>lamiids</taxon>
        <taxon>Solanales</taxon>
        <taxon>Convolvulaceae</taxon>
        <taxon>Cuscuteae</taxon>
        <taxon>Cuscuta</taxon>
        <taxon>Cuscuta subgen. Grammica</taxon>
        <taxon>Cuscuta sect. Cleistogrammica</taxon>
    </lineage>
</organism>
<dbReference type="Proteomes" id="UP000249390">
    <property type="component" value="Unassembled WGS sequence"/>
</dbReference>
<dbReference type="EMBL" id="NQVE01000015">
    <property type="protein sequence ID" value="RAL53889.1"/>
    <property type="molecule type" value="Genomic_DNA"/>
</dbReference>
<keyword evidence="2" id="KW-1185">Reference proteome</keyword>
<protein>
    <submittedName>
        <fullName evidence="1">Uncharacterized protein</fullName>
    </submittedName>
</protein>
<evidence type="ECO:0000313" key="1">
    <source>
        <dbReference type="EMBL" id="RAL53889.1"/>
    </source>
</evidence>
<accession>A0A328EBE9</accession>
<gene>
    <name evidence="1" type="ORF">DM860_004360</name>
</gene>
<evidence type="ECO:0000313" key="2">
    <source>
        <dbReference type="Proteomes" id="UP000249390"/>
    </source>
</evidence>
<dbReference type="AlphaFoldDB" id="A0A328EBE9"/>
<name>A0A328EBE9_9ASTE</name>
<proteinExistence type="predicted"/>
<sequence length="106" mass="12091">MHMPPPSHHPSNVGTWDYINFGVGWMICQKMSGGTGSWDTLWDRGSRPGFMHTTTGFAALSLSLEEVIIRCGFNSHKNGKHMLSLLVKPTVCSFVWRLWWYNHITL</sequence>